<evidence type="ECO:0000313" key="3">
    <source>
        <dbReference type="Proteomes" id="UP001152888"/>
    </source>
</evidence>
<sequence>MLVCKHLRWSDLLLFLVKYYMCSVLINQTVLLVISF</sequence>
<evidence type="ECO:0000313" key="2">
    <source>
        <dbReference type="EMBL" id="CAH1999015.1"/>
    </source>
</evidence>
<dbReference type="AlphaFoldDB" id="A0A9P0LV37"/>
<evidence type="ECO:0000256" key="1">
    <source>
        <dbReference type="SAM" id="Phobius"/>
    </source>
</evidence>
<accession>A0A9P0LV37</accession>
<keyword evidence="1" id="KW-0812">Transmembrane</keyword>
<gene>
    <name evidence="2" type="ORF">ACAOBT_LOCUS24745</name>
</gene>
<keyword evidence="1" id="KW-1133">Transmembrane helix</keyword>
<reference evidence="2" key="1">
    <citation type="submission" date="2022-03" db="EMBL/GenBank/DDBJ databases">
        <authorList>
            <person name="Sayadi A."/>
        </authorList>
    </citation>
    <scope>NUCLEOTIDE SEQUENCE</scope>
</reference>
<dbReference type="Proteomes" id="UP001152888">
    <property type="component" value="Unassembled WGS sequence"/>
</dbReference>
<organism evidence="2 3">
    <name type="scientific">Acanthoscelides obtectus</name>
    <name type="common">Bean weevil</name>
    <name type="synonym">Bruchus obtectus</name>
    <dbReference type="NCBI Taxonomy" id="200917"/>
    <lineage>
        <taxon>Eukaryota</taxon>
        <taxon>Metazoa</taxon>
        <taxon>Ecdysozoa</taxon>
        <taxon>Arthropoda</taxon>
        <taxon>Hexapoda</taxon>
        <taxon>Insecta</taxon>
        <taxon>Pterygota</taxon>
        <taxon>Neoptera</taxon>
        <taxon>Endopterygota</taxon>
        <taxon>Coleoptera</taxon>
        <taxon>Polyphaga</taxon>
        <taxon>Cucujiformia</taxon>
        <taxon>Chrysomeloidea</taxon>
        <taxon>Chrysomelidae</taxon>
        <taxon>Bruchinae</taxon>
        <taxon>Bruchini</taxon>
        <taxon>Acanthoscelides</taxon>
    </lineage>
</organism>
<proteinExistence type="predicted"/>
<feature type="transmembrane region" description="Helical" evidence="1">
    <location>
        <begin position="12"/>
        <end position="34"/>
    </location>
</feature>
<keyword evidence="3" id="KW-1185">Reference proteome</keyword>
<name>A0A9P0LV37_ACAOB</name>
<protein>
    <submittedName>
        <fullName evidence="2">Uncharacterized protein</fullName>
    </submittedName>
</protein>
<dbReference type="EMBL" id="CAKOFQ010007350">
    <property type="protein sequence ID" value="CAH1999015.1"/>
    <property type="molecule type" value="Genomic_DNA"/>
</dbReference>
<comment type="caution">
    <text evidence="2">The sequence shown here is derived from an EMBL/GenBank/DDBJ whole genome shotgun (WGS) entry which is preliminary data.</text>
</comment>
<keyword evidence="1" id="KW-0472">Membrane</keyword>